<dbReference type="InterPro" id="IPR011042">
    <property type="entry name" value="6-blade_b-propeller_TolB-like"/>
</dbReference>
<evidence type="ECO:0000313" key="2">
    <source>
        <dbReference type="EMBL" id="MCT7945591.1"/>
    </source>
</evidence>
<dbReference type="Gene3D" id="2.120.10.30">
    <property type="entry name" value="TolB, C-terminal domain"/>
    <property type="match status" value="1"/>
</dbReference>
<protein>
    <submittedName>
        <fullName evidence="2">Phytase</fullName>
    </submittedName>
</protein>
<sequence length="105" mass="11365">MRNIHTPSQVEGCVVDEAQHALFIGEEDKGIWRFDAKPNASTEGKLIIKAGGDLVADVEGISLYQGASIHGKNKICWWSQAKVITVICFIKQASLIAKWGVSALG</sequence>
<dbReference type="SUPFAM" id="SSF50956">
    <property type="entry name" value="Thermostable phytase (3-phytase)"/>
    <property type="match status" value="1"/>
</dbReference>
<feature type="domain" description="BPP" evidence="1">
    <location>
        <begin position="1"/>
        <end position="105"/>
    </location>
</feature>
<reference evidence="2" key="1">
    <citation type="journal article" date="2023" name="Int. J. Syst. Evol. Microbiol.">
        <title>&lt;i&gt;Shewanella septentrionalis&lt;/i&gt; sp. nov. and &lt;i&gt;Shewanella holmiensis&lt;/i&gt; sp. nov., isolated from Baltic Sea water and sediments.</title>
        <authorList>
            <person name="Martin-Rodriguez A.J."/>
            <person name="Thorell K."/>
            <person name="Joffre E."/>
            <person name="Jensie-Markopoulos S."/>
            <person name="Moore E.R.B."/>
            <person name="Sjoling A."/>
        </authorList>
    </citation>
    <scope>NUCLEOTIDE SEQUENCE</scope>
    <source>
        <strain evidence="2">SP1W3</strain>
    </source>
</reference>
<dbReference type="Pfam" id="PF02333">
    <property type="entry name" value="Phytase"/>
    <property type="match status" value="1"/>
</dbReference>
<organism evidence="2 3">
    <name type="scientific">Shewanella septentrionalis</name>
    <dbReference type="NCBI Taxonomy" id="2952223"/>
    <lineage>
        <taxon>Bacteria</taxon>
        <taxon>Pseudomonadati</taxon>
        <taxon>Pseudomonadota</taxon>
        <taxon>Gammaproteobacteria</taxon>
        <taxon>Alteromonadales</taxon>
        <taxon>Shewanellaceae</taxon>
        <taxon>Shewanella</taxon>
    </lineage>
</organism>
<proteinExistence type="predicted"/>
<name>A0A9X2WUA7_9GAMM</name>
<gene>
    <name evidence="2" type="ORF">NE536_09445</name>
</gene>
<dbReference type="InterPro" id="IPR003431">
    <property type="entry name" value="B-propeller_Phytase"/>
</dbReference>
<keyword evidence="3" id="KW-1185">Reference proteome</keyword>
<evidence type="ECO:0000313" key="3">
    <source>
        <dbReference type="Proteomes" id="UP001155604"/>
    </source>
</evidence>
<dbReference type="RefSeq" id="WP_261272540.1">
    <property type="nucleotide sequence ID" value="NZ_JAMTCC010000013.1"/>
</dbReference>
<dbReference type="GO" id="GO:0016158">
    <property type="term" value="F:inositol hexakisphosphate 3-phosphatase activity"/>
    <property type="evidence" value="ECO:0007669"/>
    <property type="project" value="InterPro"/>
</dbReference>
<dbReference type="Proteomes" id="UP001155604">
    <property type="component" value="Unassembled WGS sequence"/>
</dbReference>
<evidence type="ECO:0000259" key="1">
    <source>
        <dbReference type="PROSITE" id="PS51662"/>
    </source>
</evidence>
<dbReference type="EMBL" id="JAMTCC010000013">
    <property type="protein sequence ID" value="MCT7945591.1"/>
    <property type="molecule type" value="Genomic_DNA"/>
</dbReference>
<dbReference type="PROSITE" id="PS51662">
    <property type="entry name" value="BP_PHYTASE"/>
    <property type="match status" value="1"/>
</dbReference>
<accession>A0A9X2WUA7</accession>
<comment type="caution">
    <text evidence="2">The sequence shown here is derived from an EMBL/GenBank/DDBJ whole genome shotgun (WGS) entry which is preliminary data.</text>
</comment>
<dbReference type="AlphaFoldDB" id="A0A9X2WUA7"/>